<dbReference type="AlphaFoldDB" id="A0A7T3V5Y7"/>
<sequence length="118" mass="13304">MDFIEEMKNSGVDTDNALERFIGNTAFLEKMLKKMPASVQNLEVLKYIEENDIKTATENAHTLKGMAGNLSVTFMYEAYTKITDYLRANDIAAATQLLKQTLPAQEQFIAKINSFQTT</sequence>
<dbReference type="Gene3D" id="1.20.120.160">
    <property type="entry name" value="HPT domain"/>
    <property type="match status" value="1"/>
</dbReference>
<dbReference type="GO" id="GO:0004672">
    <property type="term" value="F:protein kinase activity"/>
    <property type="evidence" value="ECO:0007669"/>
    <property type="project" value="UniProtKB-ARBA"/>
</dbReference>
<evidence type="ECO:0000256" key="1">
    <source>
        <dbReference type="PROSITE-ProRule" id="PRU00110"/>
    </source>
</evidence>
<keyword evidence="1" id="KW-0597">Phosphoprotein</keyword>
<accession>A0A7T3V5Y7</accession>
<gene>
    <name evidence="3" type="ORF">IWA51_03005</name>
</gene>
<proteinExistence type="predicted"/>
<keyword evidence="4" id="KW-1185">Reference proteome</keyword>
<dbReference type="SUPFAM" id="SSF47226">
    <property type="entry name" value="Histidine-containing phosphotransfer domain, HPT domain"/>
    <property type="match status" value="1"/>
</dbReference>
<feature type="domain" description="HPt" evidence="2">
    <location>
        <begin position="20"/>
        <end position="115"/>
    </location>
</feature>
<dbReference type="Pfam" id="PF01627">
    <property type="entry name" value="Hpt"/>
    <property type="match status" value="1"/>
</dbReference>
<dbReference type="Proteomes" id="UP000595224">
    <property type="component" value="Chromosome"/>
</dbReference>
<name>A0A7T3V5Y7_9SPIR</name>
<evidence type="ECO:0000259" key="2">
    <source>
        <dbReference type="PROSITE" id="PS50894"/>
    </source>
</evidence>
<evidence type="ECO:0000313" key="4">
    <source>
        <dbReference type="Proteomes" id="UP000595224"/>
    </source>
</evidence>
<dbReference type="RefSeq" id="WP_177528537.1">
    <property type="nucleotide sequence ID" value="NZ_CBCSHE010000011.1"/>
</dbReference>
<evidence type="ECO:0000313" key="3">
    <source>
        <dbReference type="EMBL" id="QQA01599.1"/>
    </source>
</evidence>
<dbReference type="KEGG" id="tper:IWA51_03005"/>
<protein>
    <submittedName>
        <fullName evidence="3">Hpt domain-containing protein</fullName>
    </submittedName>
</protein>
<organism evidence="3 4">
    <name type="scientific">Treponema peruense</name>
    <dbReference type="NCBI Taxonomy" id="2787628"/>
    <lineage>
        <taxon>Bacteria</taxon>
        <taxon>Pseudomonadati</taxon>
        <taxon>Spirochaetota</taxon>
        <taxon>Spirochaetia</taxon>
        <taxon>Spirochaetales</taxon>
        <taxon>Treponemataceae</taxon>
        <taxon>Treponema</taxon>
    </lineage>
</organism>
<dbReference type="EMBL" id="CP064936">
    <property type="protein sequence ID" value="QQA01599.1"/>
    <property type="molecule type" value="Genomic_DNA"/>
</dbReference>
<reference evidence="3 4" key="1">
    <citation type="submission" date="2020-11" db="EMBL/GenBank/DDBJ databases">
        <title>Treponema Peruensis nv. sp., first commensal Treponema isolated from human feces.</title>
        <authorList>
            <person name="Belkhou C."/>
            <person name="Raes J."/>
        </authorList>
    </citation>
    <scope>NUCLEOTIDE SEQUENCE [LARGE SCALE GENOMIC DNA]</scope>
    <source>
        <strain evidence="3 4">RCC2812</strain>
    </source>
</reference>
<dbReference type="InterPro" id="IPR008207">
    <property type="entry name" value="Sig_transdc_His_kin_Hpt_dom"/>
</dbReference>
<dbReference type="GO" id="GO:0000160">
    <property type="term" value="P:phosphorelay signal transduction system"/>
    <property type="evidence" value="ECO:0007669"/>
    <property type="project" value="InterPro"/>
</dbReference>
<feature type="modified residue" description="Phosphohistidine" evidence="1">
    <location>
        <position position="61"/>
    </location>
</feature>
<dbReference type="InterPro" id="IPR036641">
    <property type="entry name" value="HPT_dom_sf"/>
</dbReference>
<dbReference type="PROSITE" id="PS50894">
    <property type="entry name" value="HPT"/>
    <property type="match status" value="1"/>
</dbReference>